<name>A0A1H0EFR7_9HYPH</name>
<feature type="transmembrane region" description="Helical" evidence="6">
    <location>
        <begin position="393"/>
        <end position="415"/>
    </location>
</feature>
<feature type="transmembrane region" description="Helical" evidence="6">
    <location>
        <begin position="109"/>
        <end position="126"/>
    </location>
</feature>
<dbReference type="InterPro" id="IPR036259">
    <property type="entry name" value="MFS_trans_sf"/>
</dbReference>
<dbReference type="InterPro" id="IPR020846">
    <property type="entry name" value="MFS_dom"/>
</dbReference>
<feature type="transmembrane region" description="Helical" evidence="6">
    <location>
        <begin position="453"/>
        <end position="478"/>
    </location>
</feature>
<dbReference type="AlphaFoldDB" id="A0A1H0EFR7"/>
<keyword evidence="2" id="KW-0813">Transport</keyword>
<dbReference type="CDD" id="cd17319">
    <property type="entry name" value="MFS_ExuT_GudP_like"/>
    <property type="match status" value="1"/>
</dbReference>
<feature type="transmembrane region" description="Helical" evidence="6">
    <location>
        <begin position="369"/>
        <end position="387"/>
    </location>
</feature>
<evidence type="ECO:0000256" key="5">
    <source>
        <dbReference type="ARBA" id="ARBA00023136"/>
    </source>
</evidence>
<evidence type="ECO:0000313" key="9">
    <source>
        <dbReference type="Proteomes" id="UP000198704"/>
    </source>
</evidence>
<comment type="subcellular location">
    <subcellularLocation>
        <location evidence="1">Membrane</location>
        <topology evidence="1">Multi-pass membrane protein</topology>
    </subcellularLocation>
</comment>
<dbReference type="PROSITE" id="PS50850">
    <property type="entry name" value="MFS"/>
    <property type="match status" value="1"/>
</dbReference>
<dbReference type="SUPFAM" id="SSF103473">
    <property type="entry name" value="MFS general substrate transporter"/>
    <property type="match status" value="1"/>
</dbReference>
<dbReference type="Pfam" id="PF07690">
    <property type="entry name" value="MFS_1"/>
    <property type="match status" value="1"/>
</dbReference>
<dbReference type="GO" id="GO:0016020">
    <property type="term" value="C:membrane"/>
    <property type="evidence" value="ECO:0007669"/>
    <property type="project" value="UniProtKB-SubCell"/>
</dbReference>
<dbReference type="InterPro" id="IPR011701">
    <property type="entry name" value="MFS"/>
</dbReference>
<sequence length="494" mass="53856">MGRTDSRIVQKQYFERMLLTSVAILRAQERKAVANRGGVPFAQEVLSLVQQRIRLREERMSDDIEARTMRRVYWRLIPFLFLLLVVNYLDRVNIGFAALRMNADLGLSATAFGFGASIFFVGYALFEVPSNLILHKVGARVWIARILVSWGLVSGCMAFVQGETSFYILRFLLGVAEGGFLPGIVYYLTQWFPIEHRSKANSGVVAATAVASVVGSPLSGAILTYMPEVLGLRSWQWMFLVEAIPAVLLGIAVLFWLTERPETADWLPADEKAWLARRLREEESLTATQGDLPFWRVARLGRVWALAALFTCFLTAFYGVLLWLPQIVKAFGGLTDVAVGLLSALPFLCGATAMLLWGRHSDRKRERKWHLAAALSLGGLGLLGSAYAPDKLASFACLCVAAAGIWGGLGIFWSLTGDFLSGGARAAGIALINTLAQLGGLIGPWMTGVVRDWAGSFTAALAALACFAFLAALIAALLNDRLATSEPTSKTVVA</sequence>
<evidence type="ECO:0000256" key="6">
    <source>
        <dbReference type="SAM" id="Phobius"/>
    </source>
</evidence>
<dbReference type="PANTHER" id="PTHR43791">
    <property type="entry name" value="PERMEASE-RELATED"/>
    <property type="match status" value="1"/>
</dbReference>
<protein>
    <submittedName>
        <fullName evidence="8">D-galactonate transporter</fullName>
    </submittedName>
</protein>
<dbReference type="GO" id="GO:0022857">
    <property type="term" value="F:transmembrane transporter activity"/>
    <property type="evidence" value="ECO:0007669"/>
    <property type="project" value="InterPro"/>
</dbReference>
<feature type="transmembrane region" description="Helical" evidence="6">
    <location>
        <begin position="303"/>
        <end position="325"/>
    </location>
</feature>
<dbReference type="STRING" id="582672.SAMN05216360_111167"/>
<evidence type="ECO:0000256" key="1">
    <source>
        <dbReference type="ARBA" id="ARBA00004141"/>
    </source>
</evidence>
<keyword evidence="3 6" id="KW-0812">Transmembrane</keyword>
<dbReference type="Proteomes" id="UP000198704">
    <property type="component" value="Unassembled WGS sequence"/>
</dbReference>
<feature type="transmembrane region" description="Helical" evidence="6">
    <location>
        <begin position="138"/>
        <end position="160"/>
    </location>
</feature>
<feature type="transmembrane region" description="Helical" evidence="6">
    <location>
        <begin position="200"/>
        <end position="225"/>
    </location>
</feature>
<dbReference type="InterPro" id="IPR005829">
    <property type="entry name" value="Sugar_transporter_CS"/>
</dbReference>
<organism evidence="8 9">
    <name type="scientific">Methylobacterium phyllostachyos</name>
    <dbReference type="NCBI Taxonomy" id="582672"/>
    <lineage>
        <taxon>Bacteria</taxon>
        <taxon>Pseudomonadati</taxon>
        <taxon>Pseudomonadota</taxon>
        <taxon>Alphaproteobacteria</taxon>
        <taxon>Hyphomicrobiales</taxon>
        <taxon>Methylobacteriaceae</taxon>
        <taxon>Methylobacterium</taxon>
    </lineage>
</organism>
<evidence type="ECO:0000313" key="8">
    <source>
        <dbReference type="EMBL" id="SDN81265.1"/>
    </source>
</evidence>
<keyword evidence="9" id="KW-1185">Reference proteome</keyword>
<feature type="domain" description="Major facilitator superfamily (MFS) profile" evidence="7">
    <location>
        <begin position="76"/>
        <end position="483"/>
    </location>
</feature>
<dbReference type="EMBL" id="FNHS01000011">
    <property type="protein sequence ID" value="SDN81265.1"/>
    <property type="molecule type" value="Genomic_DNA"/>
</dbReference>
<feature type="transmembrane region" description="Helical" evidence="6">
    <location>
        <begin position="427"/>
        <end position="447"/>
    </location>
</feature>
<dbReference type="Gene3D" id="1.20.1250.20">
    <property type="entry name" value="MFS general substrate transporter like domains"/>
    <property type="match status" value="2"/>
</dbReference>
<feature type="transmembrane region" description="Helical" evidence="6">
    <location>
        <begin position="72"/>
        <end position="89"/>
    </location>
</feature>
<feature type="transmembrane region" description="Helical" evidence="6">
    <location>
        <begin position="237"/>
        <end position="257"/>
    </location>
</feature>
<evidence type="ECO:0000256" key="4">
    <source>
        <dbReference type="ARBA" id="ARBA00022989"/>
    </source>
</evidence>
<accession>A0A1H0EFR7</accession>
<keyword evidence="5 6" id="KW-0472">Membrane</keyword>
<feature type="transmembrane region" description="Helical" evidence="6">
    <location>
        <begin position="337"/>
        <end position="357"/>
    </location>
</feature>
<reference evidence="9" key="1">
    <citation type="submission" date="2016-10" db="EMBL/GenBank/DDBJ databases">
        <authorList>
            <person name="Varghese N."/>
            <person name="Submissions S."/>
        </authorList>
    </citation>
    <scope>NUCLEOTIDE SEQUENCE [LARGE SCALE GENOMIC DNA]</scope>
    <source>
        <strain evidence="9">BL47</strain>
    </source>
</reference>
<evidence type="ECO:0000259" key="7">
    <source>
        <dbReference type="PROSITE" id="PS50850"/>
    </source>
</evidence>
<evidence type="ECO:0000256" key="3">
    <source>
        <dbReference type="ARBA" id="ARBA00022692"/>
    </source>
</evidence>
<dbReference type="FunFam" id="1.20.1250.20:FF:000018">
    <property type="entry name" value="MFS transporter permease"/>
    <property type="match status" value="1"/>
</dbReference>
<gene>
    <name evidence="8" type="ORF">SAMN05216360_111167</name>
</gene>
<proteinExistence type="predicted"/>
<dbReference type="PROSITE" id="PS00217">
    <property type="entry name" value="SUGAR_TRANSPORT_2"/>
    <property type="match status" value="1"/>
</dbReference>
<dbReference type="RefSeq" id="WP_244507668.1">
    <property type="nucleotide sequence ID" value="NZ_FNHS01000011.1"/>
</dbReference>
<feature type="transmembrane region" description="Helical" evidence="6">
    <location>
        <begin position="166"/>
        <end position="188"/>
    </location>
</feature>
<dbReference type="PANTHER" id="PTHR43791:SF36">
    <property type="entry name" value="TRANSPORTER, PUTATIVE (AFU_ORTHOLOGUE AFUA_6G08340)-RELATED"/>
    <property type="match status" value="1"/>
</dbReference>
<evidence type="ECO:0000256" key="2">
    <source>
        <dbReference type="ARBA" id="ARBA00022448"/>
    </source>
</evidence>
<keyword evidence="4 6" id="KW-1133">Transmembrane helix</keyword>